<sequence length="734" mass="75071">MQRHRQRKRRLGREAHRRAGKIEATGAAVQGGDAFGHVVQIGAFPVLAGQQVVGFGQGENPAGEGFLGLFQRPLPGKALRGDGLDGRQAVLDPVIQLVDQQPQVQFGALAIGDVDHGADEALGLAVVAEEHLAARIHPPLDMIIAAEGAELDRVFGAYRGIPRLAHGVGHARPVVGMDAGLEGVDVDGLAGADAHHRVAAIGPEQLAGLEVEIPGADIGRVDRQAQGLFLPHKAIDGLAVLGDVGSHADEAHALVAFEIAPAEDPDPANGAVAVAADAVFEIDRAIAGRIGGGGHGRSDPWSVVGMQQTLEGLLRGRLVGRQAKNDAGAAVPKALADVGLVVPAPQAGGLGGQIEVGSRGGQLSLDLLALRDVDDDPGVAGGLAVLAQIGLAPGVDPSRRAVGLDQAVFLGKGAALGGGLHGDLADSRAVLGMDGGRIALDGKAGLGELGRDVVQLGVAGVGIDLVGPDVPLPGSDHAGDLPRHLIARLRVARGLGGRYGAGDLDGGDQHPADAALDRLVRNGTIGDREVGALGRAVPDQTHRQVLEGEAPAGPAQDRLLDGAQGGAHRRRRRRERRAQGVWMTVRQGRGIGVVIDQGQGGAPAQGHGDAGGQHHLGGQSQGGGPGLARTQRRSRPIVGTDAGGHVAASRPFAVLAHHLDPPSGPSTGWTHGAPIARRDSRVARVNRPSLTIGGGARHPRYGEVFVFGAISRSATSASRPERLAAWGLGKRCWP</sequence>
<feature type="region of interest" description="Disordered" evidence="1">
    <location>
        <begin position="548"/>
        <end position="579"/>
    </location>
</feature>
<evidence type="ECO:0000313" key="2">
    <source>
        <dbReference type="EMBL" id="ENZ81149.1"/>
    </source>
</evidence>
<protein>
    <submittedName>
        <fullName evidence="2">Uncharacterized protein</fullName>
    </submittedName>
</protein>
<gene>
    <name evidence="2" type="ORF">OR37_03010</name>
</gene>
<feature type="region of interest" description="Disordered" evidence="1">
    <location>
        <begin position="656"/>
        <end position="675"/>
    </location>
</feature>
<dbReference type="AlphaFoldDB" id="R0EGK0"/>
<keyword evidence="3" id="KW-1185">Reference proteome</keyword>
<evidence type="ECO:0000256" key="1">
    <source>
        <dbReference type="SAM" id="MobiDB-lite"/>
    </source>
</evidence>
<organism evidence="2 3">
    <name type="scientific">Caulobacter vibrioides OR37</name>
    <dbReference type="NCBI Taxonomy" id="1292034"/>
    <lineage>
        <taxon>Bacteria</taxon>
        <taxon>Pseudomonadati</taxon>
        <taxon>Pseudomonadota</taxon>
        <taxon>Alphaproteobacteria</taxon>
        <taxon>Caulobacterales</taxon>
        <taxon>Caulobacteraceae</taxon>
        <taxon>Caulobacter</taxon>
    </lineage>
</organism>
<dbReference type="eggNOG" id="ENOG502ZHZ4">
    <property type="taxonomic scope" value="Bacteria"/>
</dbReference>
<dbReference type="STRING" id="1292034.OR37_03010"/>
<name>R0EGK0_CAUVI</name>
<proteinExistence type="predicted"/>
<dbReference type="Proteomes" id="UP000013063">
    <property type="component" value="Unassembled WGS sequence"/>
</dbReference>
<accession>R0EGK0</accession>
<feature type="compositionally biased region" description="Basic residues" evidence="1">
    <location>
        <begin position="567"/>
        <end position="576"/>
    </location>
</feature>
<feature type="region of interest" description="Disordered" evidence="1">
    <location>
        <begin position="595"/>
        <end position="632"/>
    </location>
</feature>
<feature type="compositionally biased region" description="Gly residues" evidence="1">
    <location>
        <begin position="598"/>
        <end position="626"/>
    </location>
</feature>
<reference evidence="2 3" key="1">
    <citation type="journal article" date="2013" name="Genome Announc.">
        <title>Draft Genome Sequence for Caulobacter sp. Strain OR37, a Bacterium Tolerant to Heavy Metals.</title>
        <authorList>
            <person name="Utturkar S.M."/>
            <person name="Bollmann A."/>
            <person name="Brzoska R.M."/>
            <person name="Klingeman D.M."/>
            <person name="Epstein S.E."/>
            <person name="Palumbo A.V."/>
            <person name="Brown S.D."/>
        </authorList>
    </citation>
    <scope>NUCLEOTIDE SEQUENCE [LARGE SCALE GENOMIC DNA]</scope>
    <source>
        <strain evidence="2 3">OR37</strain>
    </source>
</reference>
<comment type="caution">
    <text evidence="2">The sequence shown here is derived from an EMBL/GenBank/DDBJ whole genome shotgun (WGS) entry which is preliminary data.</text>
</comment>
<evidence type="ECO:0000313" key="3">
    <source>
        <dbReference type="Proteomes" id="UP000013063"/>
    </source>
</evidence>
<dbReference type="EMBL" id="APMP01000021">
    <property type="protein sequence ID" value="ENZ81149.1"/>
    <property type="molecule type" value="Genomic_DNA"/>
</dbReference>